<proteinExistence type="predicted"/>
<keyword evidence="2 4" id="KW-0238">DNA-binding</keyword>
<keyword evidence="1" id="KW-0805">Transcription regulation</keyword>
<reference evidence="6 7" key="1">
    <citation type="submission" date="2024-05" db="EMBL/GenBank/DDBJ databases">
        <title>Neorhizobium sp. Rsf11, a plant growth promoting and heavy metal resistant PAH-degrader.</title>
        <authorList>
            <person name="Golubev S.N."/>
            <person name="Muratova A.Y."/>
            <person name="Markelova M.I."/>
        </authorList>
    </citation>
    <scope>NUCLEOTIDE SEQUENCE [LARGE SCALE GENOMIC DNA]</scope>
    <source>
        <strain evidence="6 7">Rsf11</strain>
    </source>
</reference>
<evidence type="ECO:0000256" key="3">
    <source>
        <dbReference type="ARBA" id="ARBA00023163"/>
    </source>
</evidence>
<evidence type="ECO:0000313" key="6">
    <source>
        <dbReference type="EMBL" id="MEQ1405492.1"/>
    </source>
</evidence>
<comment type="caution">
    <text evidence="6">The sequence shown here is derived from an EMBL/GenBank/DDBJ whole genome shotgun (WGS) entry which is preliminary data.</text>
</comment>
<dbReference type="PROSITE" id="PS50977">
    <property type="entry name" value="HTH_TETR_2"/>
    <property type="match status" value="1"/>
</dbReference>
<dbReference type="Pfam" id="PF00440">
    <property type="entry name" value="TetR_N"/>
    <property type="match status" value="1"/>
</dbReference>
<dbReference type="Gene3D" id="1.10.10.60">
    <property type="entry name" value="Homeodomain-like"/>
    <property type="match status" value="1"/>
</dbReference>
<evidence type="ECO:0000256" key="2">
    <source>
        <dbReference type="ARBA" id="ARBA00023125"/>
    </source>
</evidence>
<evidence type="ECO:0000259" key="5">
    <source>
        <dbReference type="PROSITE" id="PS50977"/>
    </source>
</evidence>
<feature type="domain" description="HTH tetR-type" evidence="5">
    <location>
        <begin position="15"/>
        <end position="75"/>
    </location>
</feature>
<evidence type="ECO:0000256" key="4">
    <source>
        <dbReference type="PROSITE-ProRule" id="PRU00335"/>
    </source>
</evidence>
<gene>
    <name evidence="6" type="ORF">ABK249_11170</name>
</gene>
<accession>A0ABV0M0V4</accession>
<keyword evidence="3" id="KW-0804">Transcription</keyword>
<dbReference type="PANTHER" id="PTHR47506:SF1">
    <property type="entry name" value="HTH-TYPE TRANSCRIPTIONAL REGULATOR YJDC"/>
    <property type="match status" value="1"/>
</dbReference>
<name>A0ABV0M0V4_9HYPH</name>
<evidence type="ECO:0000256" key="1">
    <source>
        <dbReference type="ARBA" id="ARBA00023015"/>
    </source>
</evidence>
<dbReference type="Proteomes" id="UP001496627">
    <property type="component" value="Unassembled WGS sequence"/>
</dbReference>
<protein>
    <submittedName>
        <fullName evidence="6">Helix-turn-helix domain-containing protein</fullName>
    </submittedName>
</protein>
<keyword evidence="7" id="KW-1185">Reference proteome</keyword>
<dbReference type="InterPro" id="IPR001647">
    <property type="entry name" value="HTH_TetR"/>
</dbReference>
<feature type="DNA-binding region" description="H-T-H motif" evidence="4">
    <location>
        <begin position="38"/>
        <end position="57"/>
    </location>
</feature>
<dbReference type="Gene3D" id="1.10.357.10">
    <property type="entry name" value="Tetracycline Repressor, domain 2"/>
    <property type="match status" value="1"/>
</dbReference>
<sequence>MCDTEKKGARGRPRAFDRDEALAKAQALFHLKGYDALSVADLTAAIGIKPPSFYAAFGSKAALYAEALRLYEKNEGLDVASALAEGVPLSDGIADILRQAADAYVSGDARGCMVIEGARGTIDPDAGAEARARMEASRRFIRDRIAARGSLQADLLADYIMTAFAGLSASARNGMLAERLRVIAAMAADGAAQHIDKE</sequence>
<dbReference type="EMBL" id="JBEAAL010000006">
    <property type="protein sequence ID" value="MEQ1405492.1"/>
    <property type="molecule type" value="Genomic_DNA"/>
</dbReference>
<dbReference type="InterPro" id="IPR036271">
    <property type="entry name" value="Tet_transcr_reg_TetR-rel_C_sf"/>
</dbReference>
<dbReference type="PANTHER" id="PTHR47506">
    <property type="entry name" value="TRANSCRIPTIONAL REGULATORY PROTEIN"/>
    <property type="match status" value="1"/>
</dbReference>
<dbReference type="SUPFAM" id="SSF46689">
    <property type="entry name" value="Homeodomain-like"/>
    <property type="match status" value="1"/>
</dbReference>
<dbReference type="RefSeq" id="WP_348862867.1">
    <property type="nucleotide sequence ID" value="NZ_JBEAAL010000006.1"/>
</dbReference>
<evidence type="ECO:0000313" key="7">
    <source>
        <dbReference type="Proteomes" id="UP001496627"/>
    </source>
</evidence>
<dbReference type="SUPFAM" id="SSF48498">
    <property type="entry name" value="Tetracyclin repressor-like, C-terminal domain"/>
    <property type="match status" value="1"/>
</dbReference>
<organism evidence="6 7">
    <name type="scientific">Neorhizobium phenanthreniclasticum</name>
    <dbReference type="NCBI Taxonomy" id="3157917"/>
    <lineage>
        <taxon>Bacteria</taxon>
        <taxon>Pseudomonadati</taxon>
        <taxon>Pseudomonadota</taxon>
        <taxon>Alphaproteobacteria</taxon>
        <taxon>Hyphomicrobiales</taxon>
        <taxon>Rhizobiaceae</taxon>
        <taxon>Rhizobium/Agrobacterium group</taxon>
        <taxon>Neorhizobium</taxon>
    </lineage>
</organism>
<dbReference type="InterPro" id="IPR009057">
    <property type="entry name" value="Homeodomain-like_sf"/>
</dbReference>